<dbReference type="Gene3D" id="1.10.150.20">
    <property type="entry name" value="5' to 3' exonuclease, C-terminal subdomain"/>
    <property type="match status" value="1"/>
</dbReference>
<evidence type="ECO:0000256" key="3">
    <source>
        <dbReference type="ARBA" id="ARBA00022695"/>
    </source>
</evidence>
<keyword evidence="2" id="KW-0515">Mutator protein</keyword>
<dbReference type="Gene3D" id="3.30.70.270">
    <property type="match status" value="1"/>
</dbReference>
<name>A0A1H9S3Z8_BUTFI</name>
<dbReference type="GO" id="GO:0005829">
    <property type="term" value="C:cytosol"/>
    <property type="evidence" value="ECO:0007669"/>
    <property type="project" value="TreeGrafter"/>
</dbReference>
<dbReference type="OrthoDB" id="9808813at2"/>
<dbReference type="PANTHER" id="PTHR11076">
    <property type="entry name" value="DNA REPAIR POLYMERASE UMUC / TRANSFERASE FAMILY MEMBER"/>
    <property type="match status" value="1"/>
</dbReference>
<keyword evidence="3" id="KW-0548">Nucleotidyltransferase</keyword>
<dbReference type="RefSeq" id="WP_074756010.1">
    <property type="nucleotide sequence ID" value="NZ_FOGJ01000011.1"/>
</dbReference>
<dbReference type="GO" id="GO:0003887">
    <property type="term" value="F:DNA-directed DNA polymerase activity"/>
    <property type="evidence" value="ECO:0007669"/>
    <property type="project" value="UniProtKB-KW"/>
</dbReference>
<dbReference type="AlphaFoldDB" id="A0A1H9S3Z8"/>
<dbReference type="PANTHER" id="PTHR11076:SF35">
    <property type="entry name" value="DNA REPAIR PROTEIN HOMOLOG YOBH"/>
    <property type="match status" value="1"/>
</dbReference>
<gene>
    <name evidence="7" type="ORF">SAMN04487884_11168</name>
</gene>
<keyword evidence="5" id="KW-0239">DNA-directed DNA polymerase</keyword>
<evidence type="ECO:0000256" key="2">
    <source>
        <dbReference type="ARBA" id="ARBA00022457"/>
    </source>
</evidence>
<dbReference type="GO" id="GO:0006281">
    <property type="term" value="P:DNA repair"/>
    <property type="evidence" value="ECO:0007669"/>
    <property type="project" value="InterPro"/>
</dbReference>
<accession>A0A1H9S3Z8</accession>
<dbReference type="Gene3D" id="3.40.1170.60">
    <property type="match status" value="1"/>
</dbReference>
<sequence>MDINQKTYIAIDMKSFYASVECVARGLDPLSAKLLVADASRSDQTICLAVSPALKGIGVPSRPRLFEAKQAISKYENLHHTKVRYITATPRMAEYEKISAQIYGIYLKYVSPEDVHVYSIDECFIDCTPYLHFYEDAARKACQHPAHFMALTIIRDVLKNTGITATVGIGTNLYLAKVAMDIVAKKAPADKDGVRIASLTEESYRLLLWEHKPLTDFWQIGRGKAARLASNHMYTMGDIAERSQLDEELLYKIFGIDAEILIDHAWGIEPVTMYDIKHYKSDNHSLTNGQVLPRPYKYQEACIVFKEMIDVLCCDMYKKNLVSSRFTWWISYDYKSMEYFPEYDGRLSIDWYGRLHPAHSNGTVRLTVATNAANIIIPKIMQDIAKKSDHRILLRRLGVSACDVTNDDGIYQLDLFTDYDALDREKRIHAALLEVRNKYGANALLKGTNFLEGATTRMRNEQIGGHKA</sequence>
<dbReference type="InterPro" id="IPR043128">
    <property type="entry name" value="Rev_trsase/Diguanyl_cyclase"/>
</dbReference>
<evidence type="ECO:0000259" key="6">
    <source>
        <dbReference type="PROSITE" id="PS50173"/>
    </source>
</evidence>
<comment type="similarity">
    <text evidence="1">Belongs to the DNA polymerase type-Y family.</text>
</comment>
<reference evidence="7 8" key="1">
    <citation type="submission" date="2016-10" db="EMBL/GenBank/DDBJ databases">
        <authorList>
            <person name="de Groot N.N."/>
        </authorList>
    </citation>
    <scope>NUCLEOTIDE SEQUENCE [LARGE SCALE GENOMIC DNA]</scope>
    <source>
        <strain evidence="7 8">AR40</strain>
    </source>
</reference>
<protein>
    <submittedName>
        <fullName evidence="7">DNA polymerase V</fullName>
    </submittedName>
</protein>
<evidence type="ECO:0000313" key="8">
    <source>
        <dbReference type="Proteomes" id="UP000182584"/>
    </source>
</evidence>
<feature type="domain" description="UmuC" evidence="6">
    <location>
        <begin position="8"/>
        <end position="221"/>
    </location>
</feature>
<dbReference type="EMBL" id="FOGJ01000011">
    <property type="protein sequence ID" value="SER79717.1"/>
    <property type="molecule type" value="Genomic_DNA"/>
</dbReference>
<evidence type="ECO:0000256" key="4">
    <source>
        <dbReference type="ARBA" id="ARBA00022763"/>
    </source>
</evidence>
<dbReference type="GO" id="GO:0042276">
    <property type="term" value="P:error-prone translesion synthesis"/>
    <property type="evidence" value="ECO:0007669"/>
    <property type="project" value="TreeGrafter"/>
</dbReference>
<dbReference type="Proteomes" id="UP000182584">
    <property type="component" value="Unassembled WGS sequence"/>
</dbReference>
<dbReference type="InterPro" id="IPR050116">
    <property type="entry name" value="DNA_polymerase-Y"/>
</dbReference>
<organism evidence="7 8">
    <name type="scientific">Butyrivibrio fibrisolvens</name>
    <dbReference type="NCBI Taxonomy" id="831"/>
    <lineage>
        <taxon>Bacteria</taxon>
        <taxon>Bacillati</taxon>
        <taxon>Bacillota</taxon>
        <taxon>Clostridia</taxon>
        <taxon>Lachnospirales</taxon>
        <taxon>Lachnospiraceae</taxon>
        <taxon>Butyrivibrio</taxon>
    </lineage>
</organism>
<evidence type="ECO:0000256" key="1">
    <source>
        <dbReference type="ARBA" id="ARBA00010945"/>
    </source>
</evidence>
<keyword evidence="5" id="KW-0808">Transferase</keyword>
<dbReference type="SUPFAM" id="SSF56672">
    <property type="entry name" value="DNA/RNA polymerases"/>
    <property type="match status" value="1"/>
</dbReference>
<dbReference type="GO" id="GO:0009432">
    <property type="term" value="P:SOS response"/>
    <property type="evidence" value="ECO:0007669"/>
    <property type="project" value="TreeGrafter"/>
</dbReference>
<proteinExistence type="inferred from homology"/>
<dbReference type="Pfam" id="PF00817">
    <property type="entry name" value="IMS"/>
    <property type="match status" value="1"/>
</dbReference>
<keyword evidence="4" id="KW-0227">DNA damage</keyword>
<evidence type="ECO:0000256" key="5">
    <source>
        <dbReference type="ARBA" id="ARBA00022932"/>
    </source>
</evidence>
<evidence type="ECO:0000313" key="7">
    <source>
        <dbReference type="EMBL" id="SER79717.1"/>
    </source>
</evidence>
<dbReference type="PROSITE" id="PS50173">
    <property type="entry name" value="UMUC"/>
    <property type="match status" value="1"/>
</dbReference>
<dbReference type="InterPro" id="IPR001126">
    <property type="entry name" value="UmuC"/>
</dbReference>
<dbReference type="InterPro" id="IPR043502">
    <property type="entry name" value="DNA/RNA_pol_sf"/>
</dbReference>
<dbReference type="eggNOG" id="COG0389">
    <property type="taxonomic scope" value="Bacteria"/>
</dbReference>